<evidence type="ECO:0000313" key="15">
    <source>
        <dbReference type="Proteomes" id="UP001269375"/>
    </source>
</evidence>
<reference evidence="14 15" key="1">
    <citation type="submission" date="2023-04" db="EMBL/GenBank/DDBJ databases">
        <title>A long-awaited taxogenomic arrangement of the family Halomonadaceae.</title>
        <authorList>
            <person name="De La Haba R."/>
            <person name="Chuvochina M."/>
            <person name="Wittouck S."/>
            <person name="Arahal D.R."/>
            <person name="Sanchez-Porro C."/>
            <person name="Hugenholtz P."/>
            <person name="Ventosa A."/>
        </authorList>
    </citation>
    <scope>NUCLEOTIDE SEQUENCE [LARGE SCALE GENOMIC DNA]</scope>
    <source>
        <strain evidence="14 15">DSM 22428</strain>
    </source>
</reference>
<keyword evidence="9" id="KW-0175">Coiled coil</keyword>
<feature type="coiled-coil region" evidence="9">
    <location>
        <begin position="521"/>
        <end position="548"/>
    </location>
</feature>
<dbReference type="InterPro" id="IPR051310">
    <property type="entry name" value="MCP_chemotaxis"/>
</dbReference>
<dbReference type="CDD" id="cd11386">
    <property type="entry name" value="MCP_signal"/>
    <property type="match status" value="1"/>
</dbReference>
<feature type="transmembrane region" description="Helical" evidence="11">
    <location>
        <begin position="42"/>
        <end position="62"/>
    </location>
</feature>
<dbReference type="PROSITE" id="PS50885">
    <property type="entry name" value="HAMP"/>
    <property type="match status" value="1"/>
</dbReference>
<dbReference type="RefSeq" id="WP_285835999.1">
    <property type="nucleotide sequence ID" value="NZ_JAMLJI010000001.1"/>
</dbReference>
<feature type="region of interest" description="Disordered" evidence="10">
    <location>
        <begin position="346"/>
        <end position="371"/>
    </location>
</feature>
<evidence type="ECO:0000313" key="14">
    <source>
        <dbReference type="EMBL" id="MDR5895588.1"/>
    </source>
</evidence>
<evidence type="ECO:0000256" key="4">
    <source>
        <dbReference type="ARBA" id="ARBA00022692"/>
    </source>
</evidence>
<evidence type="ECO:0000256" key="3">
    <source>
        <dbReference type="ARBA" id="ARBA00022481"/>
    </source>
</evidence>
<evidence type="ECO:0000256" key="1">
    <source>
        <dbReference type="ARBA" id="ARBA00004651"/>
    </source>
</evidence>
<evidence type="ECO:0000256" key="9">
    <source>
        <dbReference type="SAM" id="Coils"/>
    </source>
</evidence>
<dbReference type="SUPFAM" id="SSF58104">
    <property type="entry name" value="Methyl-accepting chemotaxis protein (MCP) signaling domain"/>
    <property type="match status" value="1"/>
</dbReference>
<feature type="transmembrane region" description="Helical" evidence="11">
    <location>
        <begin position="220"/>
        <end position="242"/>
    </location>
</feature>
<comment type="subcellular location">
    <subcellularLocation>
        <location evidence="1">Cell membrane</location>
        <topology evidence="1">Multi-pass membrane protein</topology>
    </subcellularLocation>
</comment>
<evidence type="ECO:0000256" key="5">
    <source>
        <dbReference type="ARBA" id="ARBA00022989"/>
    </source>
</evidence>
<keyword evidence="5 11" id="KW-1133">Transmembrane helix</keyword>
<sequence>MTSPAFTKKIMRASQRGTPFKEALGQRAPRSGKAPLTIRTKLWLGLGLMWIGMIAIVLSLALEGRSEMYSERENGLRNVVSMAMGVIDAAAEKEASGQLTQAEAREQAFSTINAQRFGKEGDNYVFTFDSQANILSHPRREAGSSMASYTDPQGKPVYMELIKVAKAQGAGYVDYVSKGATADDAFRQKVSFVEYYAPWDTFVAAGIYVDDVRAAFLSNLVNYFLILLAVGGVVSLVMGVLIRQISKSLGGEPAQAAELVRRVADGDLTADLPLKKGDTGSLVFNILQMRDTLRDTLMHIRASSDAVDSGASEIAAGNQNLSSRTEQQAASLEETAASMEEITATVKHSADSAHQASTLASEASNTSRRGSGVVKDVVNKMSSISEGSRRISDITAMIDSIAFQTNLLALNASVEAARAGEQGRGFAVVAGEVRELAGRSARAAKEIRGLIDDSTKEIEEGSAMVANADTVMSEMLNSVQRVSDLMSEISAASNEQTRGIEQVNTAVTQMDQVTQQNAALVEEAAAAAASLQEQARQMNERINQFKLD</sequence>
<protein>
    <submittedName>
        <fullName evidence="14">Methyl-accepting chemotaxis protein</fullName>
    </submittedName>
</protein>
<evidence type="ECO:0000256" key="7">
    <source>
        <dbReference type="ARBA" id="ARBA00029447"/>
    </source>
</evidence>
<feature type="domain" description="HAMP" evidence="13">
    <location>
        <begin position="255"/>
        <end position="298"/>
    </location>
</feature>
<organism evidence="14 15">
    <name type="scientific">Larsenimonas suaedae</name>
    <dbReference type="NCBI Taxonomy" id="1851019"/>
    <lineage>
        <taxon>Bacteria</taxon>
        <taxon>Pseudomonadati</taxon>
        <taxon>Pseudomonadota</taxon>
        <taxon>Gammaproteobacteria</taxon>
        <taxon>Oceanospirillales</taxon>
        <taxon>Halomonadaceae</taxon>
        <taxon>Larsenimonas</taxon>
    </lineage>
</organism>
<keyword evidence="6 11" id="KW-0472">Membrane</keyword>
<dbReference type="SMART" id="SM00283">
    <property type="entry name" value="MA"/>
    <property type="match status" value="1"/>
</dbReference>
<dbReference type="PANTHER" id="PTHR43531">
    <property type="entry name" value="PROTEIN ICFG"/>
    <property type="match status" value="1"/>
</dbReference>
<keyword evidence="2" id="KW-1003">Cell membrane</keyword>
<keyword evidence="8" id="KW-0807">Transducer</keyword>
<dbReference type="Pfam" id="PF00015">
    <property type="entry name" value="MCPsignal"/>
    <property type="match status" value="1"/>
</dbReference>
<dbReference type="InterPro" id="IPR033480">
    <property type="entry name" value="sCache_2"/>
</dbReference>
<evidence type="ECO:0000256" key="8">
    <source>
        <dbReference type="PROSITE-ProRule" id="PRU00284"/>
    </source>
</evidence>
<accession>A0ABU1GW91</accession>
<feature type="compositionally biased region" description="Polar residues" evidence="10">
    <location>
        <begin position="352"/>
        <end position="369"/>
    </location>
</feature>
<gene>
    <name evidence="14" type="ORF">QC825_05830</name>
</gene>
<keyword evidence="4 11" id="KW-0812">Transmembrane</keyword>
<dbReference type="PANTHER" id="PTHR43531:SF14">
    <property type="entry name" value="METHYL-ACCEPTING CHEMOTAXIS PROTEIN I-RELATED"/>
    <property type="match status" value="1"/>
</dbReference>
<dbReference type="InterPro" id="IPR003660">
    <property type="entry name" value="HAMP_dom"/>
</dbReference>
<comment type="similarity">
    <text evidence="7">Belongs to the methyl-accepting chemotaxis (MCP) protein family.</text>
</comment>
<dbReference type="SMART" id="SM01049">
    <property type="entry name" value="Cache_2"/>
    <property type="match status" value="1"/>
</dbReference>
<feature type="domain" description="Methyl-accepting transducer" evidence="12">
    <location>
        <begin position="303"/>
        <end position="532"/>
    </location>
</feature>
<dbReference type="Gene3D" id="3.30.450.20">
    <property type="entry name" value="PAS domain"/>
    <property type="match status" value="1"/>
</dbReference>
<dbReference type="PROSITE" id="PS50111">
    <property type="entry name" value="CHEMOTAXIS_TRANSDUC_2"/>
    <property type="match status" value="1"/>
</dbReference>
<keyword evidence="15" id="KW-1185">Reference proteome</keyword>
<evidence type="ECO:0000256" key="10">
    <source>
        <dbReference type="SAM" id="MobiDB-lite"/>
    </source>
</evidence>
<evidence type="ECO:0000256" key="11">
    <source>
        <dbReference type="SAM" id="Phobius"/>
    </source>
</evidence>
<proteinExistence type="inferred from homology"/>
<evidence type="ECO:0000256" key="6">
    <source>
        <dbReference type="ARBA" id="ARBA00023136"/>
    </source>
</evidence>
<evidence type="ECO:0000259" key="12">
    <source>
        <dbReference type="PROSITE" id="PS50111"/>
    </source>
</evidence>
<comment type="caution">
    <text evidence="14">The sequence shown here is derived from an EMBL/GenBank/DDBJ whole genome shotgun (WGS) entry which is preliminary data.</text>
</comment>
<dbReference type="InterPro" id="IPR004089">
    <property type="entry name" value="MCPsignal_dom"/>
</dbReference>
<keyword evidence="3" id="KW-0488">Methylation</keyword>
<dbReference type="EMBL" id="JARWAO010000002">
    <property type="protein sequence ID" value="MDR5895588.1"/>
    <property type="molecule type" value="Genomic_DNA"/>
</dbReference>
<evidence type="ECO:0000256" key="2">
    <source>
        <dbReference type="ARBA" id="ARBA00022475"/>
    </source>
</evidence>
<name>A0ABU1GW91_9GAMM</name>
<dbReference type="Proteomes" id="UP001269375">
    <property type="component" value="Unassembled WGS sequence"/>
</dbReference>
<evidence type="ECO:0000259" key="13">
    <source>
        <dbReference type="PROSITE" id="PS50885"/>
    </source>
</evidence>
<dbReference type="Pfam" id="PF17200">
    <property type="entry name" value="sCache_2"/>
    <property type="match status" value="1"/>
</dbReference>
<dbReference type="Gene3D" id="1.10.287.950">
    <property type="entry name" value="Methyl-accepting chemotaxis protein"/>
    <property type="match status" value="1"/>
</dbReference>